<proteinExistence type="predicted"/>
<comment type="caution">
    <text evidence="3">The sequence shown here is derived from an EMBL/GenBank/DDBJ whole genome shotgun (WGS) entry which is preliminary data.</text>
</comment>
<dbReference type="Proteomes" id="UP000230869">
    <property type="component" value="Unassembled WGS sequence"/>
</dbReference>
<name>A0A2M6KAF9_9BACT</name>
<evidence type="ECO:0000256" key="2">
    <source>
        <dbReference type="SAM" id="Phobius"/>
    </source>
</evidence>
<feature type="transmembrane region" description="Helical" evidence="2">
    <location>
        <begin position="80"/>
        <end position="98"/>
    </location>
</feature>
<keyword evidence="2" id="KW-0472">Membrane</keyword>
<keyword evidence="1" id="KW-0175">Coiled coil</keyword>
<feature type="transmembrane region" description="Helical" evidence="2">
    <location>
        <begin position="7"/>
        <end position="26"/>
    </location>
</feature>
<keyword evidence="2" id="KW-0812">Transmembrane</keyword>
<evidence type="ECO:0000313" key="3">
    <source>
        <dbReference type="EMBL" id="PIR14065.1"/>
    </source>
</evidence>
<keyword evidence="2" id="KW-1133">Transmembrane helix</keyword>
<protein>
    <submittedName>
        <fullName evidence="3">Uncharacterized protein</fullName>
    </submittedName>
</protein>
<dbReference type="EMBL" id="PCWW01000003">
    <property type="protein sequence ID" value="PIR14065.1"/>
    <property type="molecule type" value="Genomic_DNA"/>
</dbReference>
<feature type="transmembrane region" description="Helical" evidence="2">
    <location>
        <begin position="46"/>
        <end position="68"/>
    </location>
</feature>
<sequence>MIKFLKLLANLIGIVLPAVSSITTYQGLVMANRLAEGQFAKETVPLIVSIAVCLLSIAFALFFINLYPLTENESAIRKKLNWLLGFVFLFTFLGQTYWSVTGIGGIPAISYHLSKMVDRGYEKLNEISAGVEETLTLKYGVDALVKQFDLLEDLEKKGMLSSHEGVGSVVLQIRVIKNSLANVSSFISSAYGEKGRIIKDARKTLQEAQGILDNSSTEIGYKISQFSVKLFETNHTFQKIQSLDITQVVSAVNGQLSKLSSILPPQSDNQIAKDQREAIKKLRSHVESAQEVVNKLAEQSRYSQAKIKLEQLSTISISYATLRYFWRIPGELAISVAIDIGPYAFVFFLLYMQPILRKREGEKRGVIYSQ</sequence>
<feature type="coiled-coil region" evidence="1">
    <location>
        <begin position="272"/>
        <end position="299"/>
    </location>
</feature>
<organism evidence="3 4">
    <name type="scientific">Candidatus Falkowbacteria bacterium CG11_big_fil_rev_8_21_14_0_20_39_10</name>
    <dbReference type="NCBI Taxonomy" id="1974570"/>
    <lineage>
        <taxon>Bacteria</taxon>
        <taxon>Candidatus Falkowiibacteriota</taxon>
    </lineage>
</organism>
<evidence type="ECO:0000313" key="4">
    <source>
        <dbReference type="Proteomes" id="UP000230869"/>
    </source>
</evidence>
<feature type="transmembrane region" description="Helical" evidence="2">
    <location>
        <begin position="332"/>
        <end position="351"/>
    </location>
</feature>
<reference evidence="3 4" key="1">
    <citation type="submission" date="2017-09" db="EMBL/GenBank/DDBJ databases">
        <title>Depth-based differentiation of microbial function through sediment-hosted aquifers and enrichment of novel symbionts in the deep terrestrial subsurface.</title>
        <authorList>
            <person name="Probst A.J."/>
            <person name="Ladd B."/>
            <person name="Jarett J.K."/>
            <person name="Geller-Mcgrath D.E."/>
            <person name="Sieber C.M."/>
            <person name="Emerson J.B."/>
            <person name="Anantharaman K."/>
            <person name="Thomas B.C."/>
            <person name="Malmstrom R."/>
            <person name="Stieglmeier M."/>
            <person name="Klingl A."/>
            <person name="Woyke T."/>
            <person name="Ryan C.M."/>
            <person name="Banfield J.F."/>
        </authorList>
    </citation>
    <scope>NUCLEOTIDE SEQUENCE [LARGE SCALE GENOMIC DNA]</scope>
    <source>
        <strain evidence="3">CG11_big_fil_rev_8_21_14_0_20_39_10</strain>
    </source>
</reference>
<accession>A0A2M6KAF9</accession>
<evidence type="ECO:0000256" key="1">
    <source>
        <dbReference type="SAM" id="Coils"/>
    </source>
</evidence>
<dbReference type="AlphaFoldDB" id="A0A2M6KAF9"/>
<gene>
    <name evidence="3" type="ORF">COV49_00095</name>
</gene>